<dbReference type="PANTHER" id="PTHR21503">
    <property type="entry name" value="F-BOX-CONTAINING HYPOTHETICAL PROTEIN C.ELEGANS"/>
    <property type="match status" value="1"/>
</dbReference>
<accession>A0A1I7U1D2</accession>
<dbReference type="InterPro" id="IPR012885">
    <property type="entry name" value="F-box_Sdz-33"/>
</dbReference>
<dbReference type="AlphaFoldDB" id="A0A1I7U1D2"/>
<dbReference type="WBParaSite" id="Csp11.Scaffold629.g13871.t1">
    <property type="protein sequence ID" value="Csp11.Scaffold629.g13871.t1"/>
    <property type="gene ID" value="Csp11.Scaffold629.g13871"/>
</dbReference>
<feature type="domain" description="Sdz-33 F-box" evidence="1">
    <location>
        <begin position="2"/>
        <end position="38"/>
    </location>
</feature>
<organism evidence="2 3">
    <name type="scientific">Caenorhabditis tropicalis</name>
    <dbReference type="NCBI Taxonomy" id="1561998"/>
    <lineage>
        <taxon>Eukaryota</taxon>
        <taxon>Metazoa</taxon>
        <taxon>Ecdysozoa</taxon>
        <taxon>Nematoda</taxon>
        <taxon>Chromadorea</taxon>
        <taxon>Rhabditida</taxon>
        <taxon>Rhabditina</taxon>
        <taxon>Rhabditomorpha</taxon>
        <taxon>Rhabditoidea</taxon>
        <taxon>Rhabditidae</taxon>
        <taxon>Peloderinae</taxon>
        <taxon>Caenorhabditis</taxon>
    </lineage>
</organism>
<evidence type="ECO:0000259" key="1">
    <source>
        <dbReference type="Pfam" id="PF07735"/>
    </source>
</evidence>
<proteinExistence type="predicted"/>
<name>A0A1I7U1D2_9PELO</name>
<keyword evidence="2" id="KW-1185">Reference proteome</keyword>
<dbReference type="Pfam" id="PF07735">
    <property type="entry name" value="FBA_2"/>
    <property type="match status" value="1"/>
</dbReference>
<evidence type="ECO:0000313" key="2">
    <source>
        <dbReference type="Proteomes" id="UP000095282"/>
    </source>
</evidence>
<dbReference type="Proteomes" id="UP000095282">
    <property type="component" value="Unplaced"/>
</dbReference>
<reference evidence="3" key="1">
    <citation type="submission" date="2016-11" db="UniProtKB">
        <authorList>
            <consortium name="WormBaseParasite"/>
        </authorList>
    </citation>
    <scope>IDENTIFICATION</scope>
</reference>
<dbReference type="eggNOG" id="ENOG502TKIQ">
    <property type="taxonomic scope" value="Eukaryota"/>
</dbReference>
<evidence type="ECO:0000313" key="3">
    <source>
        <dbReference type="WBParaSite" id="Csp11.Scaffold629.g13871.t1"/>
    </source>
</evidence>
<dbReference type="PANTHER" id="PTHR21503:SF8">
    <property type="entry name" value="F-BOX ASSOCIATED DOMAIN-CONTAINING PROTEIN-RELATED"/>
    <property type="match status" value="1"/>
</dbReference>
<sequence>MDIEMISAYKINLSSEDLNVFLKSWQEGKTNQRMREFECVSLEEIDVKEVLKGCGGELMDPRTTKQTFRMSGYLDSWIYGGINIRRNDGRLAIIDTYGSSTTLDDDATERYAEDYLETLEIWISNNSTDKWYKKKIQIYII</sequence>
<protein>
    <submittedName>
        <fullName evidence="3">FBA_2 domain-containing protein</fullName>
    </submittedName>
</protein>